<evidence type="ECO:0000256" key="3">
    <source>
        <dbReference type="ARBA" id="ARBA00023237"/>
    </source>
</evidence>
<accession>A0A3B0VV39</accession>
<dbReference type="HAMAP" id="MF_01411">
    <property type="entry name" value="LPS_assembly_LptD"/>
    <property type="match status" value="1"/>
</dbReference>
<name>A0A3B0VV39_9ZZZZ</name>
<dbReference type="PANTHER" id="PTHR30189">
    <property type="entry name" value="LPS-ASSEMBLY PROTEIN"/>
    <property type="match status" value="1"/>
</dbReference>
<dbReference type="EMBL" id="UOFC01000118">
    <property type="protein sequence ID" value="VAW46891.1"/>
    <property type="molecule type" value="Genomic_DNA"/>
</dbReference>
<feature type="domain" description="Organic solvent tolerance-like N-terminal" evidence="4">
    <location>
        <begin position="115"/>
        <end position="205"/>
    </location>
</feature>
<gene>
    <name evidence="6" type="ORF">MNBD_GAMMA03-2008</name>
</gene>
<dbReference type="Pfam" id="PF03968">
    <property type="entry name" value="LptD_N"/>
    <property type="match status" value="1"/>
</dbReference>
<evidence type="ECO:0000259" key="4">
    <source>
        <dbReference type="Pfam" id="PF03968"/>
    </source>
</evidence>
<reference evidence="6" key="1">
    <citation type="submission" date="2018-06" db="EMBL/GenBank/DDBJ databases">
        <authorList>
            <person name="Zhirakovskaya E."/>
        </authorList>
    </citation>
    <scope>NUCLEOTIDE SEQUENCE</scope>
</reference>
<dbReference type="InterPro" id="IPR005653">
    <property type="entry name" value="OstA-like_N"/>
</dbReference>
<protein>
    <submittedName>
        <fullName evidence="6">LPS-assembly protein LptD @ Organic solvent tolerance protein</fullName>
    </submittedName>
</protein>
<sequence length="789" mass="89533">MSNPVRLFKPLFTQKNTALPRCFQPVNLINLLILSGLSVQVSAADSSVTHVQQCLPDLIAPLQLPAQSFTKKSQVLVADLRSSIKHLEANQLTQPSPDRYLFTGNAKFTQPNLVVLSDRMLFDQAQQKAHFQGHVELHQPEILLTAEQVEMNEIDQTAVLTEAQYQILPSRMHGQASQIQLNQQAETAQLDSATLTACKQQENQSLTWQLKFKEVEIDQQDEQVVASNASLWIKGVPVLYTPYFAYSLADRASGFLFAELGSIKSVTQKNHLQFIKIPYFFNIAPNMDNTLTLIPMDKRGVVFDNEFRYLDQTHSLKLDVSSLQDQLTSKEGLSAIDSAGNVTYDKKITHRWRASLKAKQNWTNELTSSILWHEASDENFYADIPVQSRFNTVTQIPRRLALNYQKGNLQTYAKVLSYLRLRNAPLNYEKRPEIGLRYRYQLGDINLNIQSNVTDFVLPISSSTKPEALRLHIKPALEYQLNQPYGSVKATLSGNQTLYQMRDDESNTTGANTHSLFVPQFALKGGLIFERPVQIIGQTYTQTLEPEMQYLFVPYQKQSRLPLFDTGNRSLAFSNLFSLNRFTGSDRVGDANQITTALTTRFLDTDGRQIMNAGIGQIIYLEDRLVGLTETPAQTDSTSDIFIKLGLNLGMFSLNSTLQFTQQDHDLLNANSRIKYRSPQYGTLLANHVLSNQGLPSQKETLSIGGYTKIIQNWQLGLYINYDLYNEQLYHSNIGLRYDACCWATEFIAERTQLENGLYNDEFKIQFELKGLSNSEQVFQKTLAKKLKF</sequence>
<dbReference type="PANTHER" id="PTHR30189:SF1">
    <property type="entry name" value="LPS-ASSEMBLY PROTEIN LPTD"/>
    <property type="match status" value="1"/>
</dbReference>
<feature type="domain" description="LptD C-terminal" evidence="5">
    <location>
        <begin position="350"/>
        <end position="701"/>
    </location>
</feature>
<keyword evidence="2" id="KW-0472">Membrane</keyword>
<dbReference type="InterPro" id="IPR020889">
    <property type="entry name" value="LipoPS_assembly_LptD"/>
</dbReference>
<organism evidence="6">
    <name type="scientific">hydrothermal vent metagenome</name>
    <dbReference type="NCBI Taxonomy" id="652676"/>
    <lineage>
        <taxon>unclassified sequences</taxon>
        <taxon>metagenomes</taxon>
        <taxon>ecological metagenomes</taxon>
    </lineage>
</organism>
<dbReference type="InterPro" id="IPR007543">
    <property type="entry name" value="LptD_C"/>
</dbReference>
<evidence type="ECO:0000256" key="1">
    <source>
        <dbReference type="ARBA" id="ARBA00022729"/>
    </source>
</evidence>
<dbReference type="Pfam" id="PF04453">
    <property type="entry name" value="LptD"/>
    <property type="match status" value="1"/>
</dbReference>
<dbReference type="GO" id="GO:0009279">
    <property type="term" value="C:cell outer membrane"/>
    <property type="evidence" value="ECO:0007669"/>
    <property type="project" value="InterPro"/>
</dbReference>
<evidence type="ECO:0000259" key="5">
    <source>
        <dbReference type="Pfam" id="PF04453"/>
    </source>
</evidence>
<keyword evidence="1" id="KW-0732">Signal</keyword>
<dbReference type="GO" id="GO:0015920">
    <property type="term" value="P:lipopolysaccharide transport"/>
    <property type="evidence" value="ECO:0007669"/>
    <property type="project" value="InterPro"/>
</dbReference>
<dbReference type="InterPro" id="IPR050218">
    <property type="entry name" value="LptD"/>
</dbReference>
<dbReference type="GO" id="GO:0043165">
    <property type="term" value="P:Gram-negative-bacterium-type cell outer membrane assembly"/>
    <property type="evidence" value="ECO:0007669"/>
    <property type="project" value="InterPro"/>
</dbReference>
<keyword evidence="3" id="KW-0998">Cell outer membrane</keyword>
<proteinExistence type="inferred from homology"/>
<dbReference type="Gene3D" id="2.60.450.10">
    <property type="entry name" value="Lipopolysaccharide (LPS) transport protein A like domain"/>
    <property type="match status" value="1"/>
</dbReference>
<dbReference type="AlphaFoldDB" id="A0A3B0VV39"/>
<evidence type="ECO:0000256" key="2">
    <source>
        <dbReference type="ARBA" id="ARBA00023136"/>
    </source>
</evidence>
<evidence type="ECO:0000313" key="6">
    <source>
        <dbReference type="EMBL" id="VAW46891.1"/>
    </source>
</evidence>
<dbReference type="GO" id="GO:1990351">
    <property type="term" value="C:transporter complex"/>
    <property type="evidence" value="ECO:0007669"/>
    <property type="project" value="TreeGrafter"/>
</dbReference>